<sequence length="116" mass="12587">MLRGFQEQRAGGSRICGTARCLTAPPTAAGCCHFRHAFGFIVYLIGQAGFQMSAAIKFEGDSGKARALIAMPGSSSDPLHPNFLNYAETTLYPVHPSIPTSLFSRNLVFESTFPRF</sequence>
<dbReference type="AlphaFoldDB" id="A0A6A6ZAG8"/>
<dbReference type="GeneID" id="54454502"/>
<proteinExistence type="predicted"/>
<dbReference type="EMBL" id="MU003692">
    <property type="protein sequence ID" value="KAF2817828.1"/>
    <property type="molecule type" value="Genomic_DNA"/>
</dbReference>
<name>A0A6A6ZAG8_9PEZI</name>
<evidence type="ECO:0000313" key="3">
    <source>
        <dbReference type="RefSeq" id="XP_033584792.1"/>
    </source>
</evidence>
<organism evidence="1">
    <name type="scientific">Mytilinidion resinicola</name>
    <dbReference type="NCBI Taxonomy" id="574789"/>
    <lineage>
        <taxon>Eukaryota</taxon>
        <taxon>Fungi</taxon>
        <taxon>Dikarya</taxon>
        <taxon>Ascomycota</taxon>
        <taxon>Pezizomycotina</taxon>
        <taxon>Dothideomycetes</taxon>
        <taxon>Pleosporomycetidae</taxon>
        <taxon>Mytilinidiales</taxon>
        <taxon>Mytilinidiaceae</taxon>
        <taxon>Mytilinidion</taxon>
    </lineage>
</organism>
<reference evidence="1 3" key="1">
    <citation type="journal article" date="2020" name="Stud. Mycol.">
        <title>101 Dothideomycetes genomes: a test case for predicting lifestyles and emergence of pathogens.</title>
        <authorList>
            <person name="Haridas S."/>
            <person name="Albert R."/>
            <person name="Binder M."/>
            <person name="Bloem J."/>
            <person name="Labutti K."/>
            <person name="Salamov A."/>
            <person name="Andreopoulos B."/>
            <person name="Baker S."/>
            <person name="Barry K."/>
            <person name="Bills G."/>
            <person name="Bluhm B."/>
            <person name="Cannon C."/>
            <person name="Castanera R."/>
            <person name="Culley D."/>
            <person name="Daum C."/>
            <person name="Ezra D."/>
            <person name="Gonzalez J."/>
            <person name="Henrissat B."/>
            <person name="Kuo A."/>
            <person name="Liang C."/>
            <person name="Lipzen A."/>
            <person name="Lutzoni F."/>
            <person name="Magnuson J."/>
            <person name="Mondo S."/>
            <person name="Nolan M."/>
            <person name="Ohm R."/>
            <person name="Pangilinan J."/>
            <person name="Park H.-J."/>
            <person name="Ramirez L."/>
            <person name="Alfaro M."/>
            <person name="Sun H."/>
            <person name="Tritt A."/>
            <person name="Yoshinaga Y."/>
            <person name="Zwiers L.-H."/>
            <person name="Turgeon B."/>
            <person name="Goodwin S."/>
            <person name="Spatafora J."/>
            <person name="Crous P."/>
            <person name="Grigoriev I."/>
        </authorList>
    </citation>
    <scope>NUCLEOTIDE SEQUENCE</scope>
    <source>
        <strain evidence="1 3">CBS 304.34</strain>
    </source>
</reference>
<evidence type="ECO:0000313" key="1">
    <source>
        <dbReference type="EMBL" id="KAF2817828.1"/>
    </source>
</evidence>
<reference evidence="3" key="2">
    <citation type="submission" date="2020-04" db="EMBL/GenBank/DDBJ databases">
        <authorList>
            <consortium name="NCBI Genome Project"/>
        </authorList>
    </citation>
    <scope>NUCLEOTIDE SEQUENCE</scope>
    <source>
        <strain evidence="3">CBS 304.34</strain>
    </source>
</reference>
<gene>
    <name evidence="1 3" type="ORF">BDZ99DRAFT_24293</name>
</gene>
<keyword evidence="2" id="KW-1185">Reference proteome</keyword>
<dbReference type="RefSeq" id="XP_033584792.1">
    <property type="nucleotide sequence ID" value="XM_033713609.1"/>
</dbReference>
<reference evidence="3" key="3">
    <citation type="submission" date="2025-04" db="UniProtKB">
        <authorList>
            <consortium name="RefSeq"/>
        </authorList>
    </citation>
    <scope>IDENTIFICATION</scope>
    <source>
        <strain evidence="3">CBS 304.34</strain>
    </source>
</reference>
<accession>A0A6A6ZAG8</accession>
<dbReference type="Proteomes" id="UP000504636">
    <property type="component" value="Unplaced"/>
</dbReference>
<protein>
    <submittedName>
        <fullName evidence="1 3">Uncharacterized protein</fullName>
    </submittedName>
</protein>
<evidence type="ECO:0000313" key="2">
    <source>
        <dbReference type="Proteomes" id="UP000504636"/>
    </source>
</evidence>
<dbReference type="PROSITE" id="PS51257">
    <property type="entry name" value="PROKAR_LIPOPROTEIN"/>
    <property type="match status" value="1"/>
</dbReference>